<evidence type="ECO:0000313" key="2">
    <source>
        <dbReference type="EMBL" id="AWM39561.1"/>
    </source>
</evidence>
<dbReference type="Proteomes" id="UP000245802">
    <property type="component" value="Chromosome"/>
</dbReference>
<dbReference type="AlphaFoldDB" id="A0A2Z3H3X9"/>
<dbReference type="RefSeq" id="WP_010039931.1">
    <property type="nucleotide sequence ID" value="NZ_CP025958.1"/>
</dbReference>
<dbReference type="OrthoDB" id="9767561at2"/>
<name>A0A2Z3H3X9_9BACT</name>
<dbReference type="SUPFAM" id="SSF51905">
    <property type="entry name" value="FAD/NAD(P)-binding domain"/>
    <property type="match status" value="1"/>
</dbReference>
<dbReference type="Pfam" id="PF01593">
    <property type="entry name" value="Amino_oxidase"/>
    <property type="match status" value="1"/>
</dbReference>
<dbReference type="InterPro" id="IPR036188">
    <property type="entry name" value="FAD/NAD-bd_sf"/>
</dbReference>
<organism evidence="2 3">
    <name type="scientific">Gemmata obscuriglobus</name>
    <dbReference type="NCBI Taxonomy" id="114"/>
    <lineage>
        <taxon>Bacteria</taxon>
        <taxon>Pseudomonadati</taxon>
        <taxon>Planctomycetota</taxon>
        <taxon>Planctomycetia</taxon>
        <taxon>Gemmatales</taxon>
        <taxon>Gemmataceae</taxon>
        <taxon>Gemmata</taxon>
    </lineage>
</organism>
<protein>
    <submittedName>
        <fullName evidence="2">FAD-dependent oxidoreductase</fullName>
    </submittedName>
</protein>
<dbReference type="InterPro" id="IPR002937">
    <property type="entry name" value="Amino_oxidase"/>
</dbReference>
<dbReference type="EMBL" id="CP025958">
    <property type="protein sequence ID" value="AWM39561.1"/>
    <property type="molecule type" value="Genomic_DNA"/>
</dbReference>
<dbReference type="Gene3D" id="3.50.50.60">
    <property type="entry name" value="FAD/NAD(P)-binding domain"/>
    <property type="match status" value="1"/>
</dbReference>
<proteinExistence type="predicted"/>
<dbReference type="PRINTS" id="PR00420">
    <property type="entry name" value="RNGMNOXGNASE"/>
</dbReference>
<keyword evidence="3" id="KW-1185">Reference proteome</keyword>
<dbReference type="PANTHER" id="PTHR42841">
    <property type="entry name" value="AMINE OXIDASE"/>
    <property type="match status" value="1"/>
</dbReference>
<dbReference type="KEGG" id="gog:C1280_22895"/>
<dbReference type="GO" id="GO:0016491">
    <property type="term" value="F:oxidoreductase activity"/>
    <property type="evidence" value="ECO:0007669"/>
    <property type="project" value="InterPro"/>
</dbReference>
<accession>A0A2Z3H3X9</accession>
<sequence length="417" mass="43708">MNDPDVLIVGAGLAGLACGRELARRGVPFRILDAADGVGGRVRTDLVDGFRLDRGFQIYLTAYAEGRRVLDLPALDLKPFARGALVRFGGRFHRVADPRSEPLAAVASLFNAVGSPLDKAKLLKLYRDVRREAPDAPNPDRTTTEQLRAAGLGPKLVERLFRPFLGGVFLERELTTSARFFRFVFGAFAAGPGAVPALGMQAIPEQLAAGLPAGSVRLNAPVEAVADGAVSLAGGERLSARAVVVATDGTAAARLLGAAVPDPAWNGTVTLYYAADAAPLTEPILALDGEGRGPVNNVVVMSAAAPAYAPPGKALVAASVVGVPADGDGELDRRAREQLAEWFGPAVAGWKLLRAYRIPHALPAQPAGTLDPWQRPVRLRSGLYVCGDHRDTASIDGALTSGRRAAEAVAEDLARTS</sequence>
<evidence type="ECO:0000313" key="3">
    <source>
        <dbReference type="Proteomes" id="UP000245802"/>
    </source>
</evidence>
<feature type="domain" description="Amine oxidase" evidence="1">
    <location>
        <begin position="13"/>
        <end position="409"/>
    </location>
</feature>
<reference evidence="2 3" key="1">
    <citation type="submission" date="2018-01" db="EMBL/GenBank/DDBJ databases">
        <title>G. obscuriglobus.</title>
        <authorList>
            <person name="Franke J."/>
            <person name="Blomberg W."/>
            <person name="Selmecki A."/>
        </authorList>
    </citation>
    <scope>NUCLEOTIDE SEQUENCE [LARGE SCALE GENOMIC DNA]</scope>
    <source>
        <strain evidence="2 3">DSM 5831</strain>
    </source>
</reference>
<gene>
    <name evidence="2" type="ORF">C1280_22895</name>
</gene>
<evidence type="ECO:0000259" key="1">
    <source>
        <dbReference type="Pfam" id="PF01593"/>
    </source>
</evidence>